<dbReference type="InterPro" id="IPR000515">
    <property type="entry name" value="MetI-like"/>
</dbReference>
<evidence type="ECO:0000256" key="6">
    <source>
        <dbReference type="ARBA" id="ARBA00022692"/>
    </source>
</evidence>
<evidence type="ECO:0000256" key="1">
    <source>
        <dbReference type="ARBA" id="ARBA00004651"/>
    </source>
</evidence>
<sequence>MFKLKSKTQDALLFYVLRTISLVVIALLLGIIYILIKAAWPAISSNGIRFLFGTEWNPVEDRYGALPFIFGTLATSLTALLIATPVSVMIALFITEYLPKSFSRIVALLIEMVAAIPSIIFGLWGIFYLAPFVKSTLAPFLKLHFGFLPIFQGPSFGIGILTAALILSIMIVPTISSICRSIFELIPAHQKEASYALGSTKYEMIKLAVLSPSISGITSAVVLGLGRALGETMAVTMLIGNSPIISKSLFSPAATMASVMANEYADANTPLHVSSLCYLALLLFLITFLSNLFARTIVKSFSKG</sequence>
<evidence type="ECO:0000256" key="5">
    <source>
        <dbReference type="ARBA" id="ARBA00022592"/>
    </source>
</evidence>
<keyword evidence="7 9" id="KW-1133">Transmembrane helix</keyword>
<keyword evidence="5 10" id="KW-0592">Phosphate transport</keyword>
<dbReference type="EMBL" id="JAYGJQ010000001">
    <property type="protein sequence ID" value="MEA9355925.1"/>
    <property type="molecule type" value="Genomic_DNA"/>
</dbReference>
<evidence type="ECO:0000259" key="11">
    <source>
        <dbReference type="PROSITE" id="PS50928"/>
    </source>
</evidence>
<feature type="transmembrane region" description="Helical" evidence="9">
    <location>
        <begin position="150"/>
        <end position="172"/>
    </location>
</feature>
<dbReference type="CDD" id="cd06261">
    <property type="entry name" value="TM_PBP2"/>
    <property type="match status" value="1"/>
</dbReference>
<dbReference type="InterPro" id="IPR051124">
    <property type="entry name" value="Phosphate_Transport_Permease"/>
</dbReference>
<evidence type="ECO:0000256" key="7">
    <source>
        <dbReference type="ARBA" id="ARBA00022989"/>
    </source>
</evidence>
<dbReference type="PANTHER" id="PTHR30425:SF1">
    <property type="entry name" value="PHOSPHATE TRANSPORT SYSTEM PERMEASE PROTEIN PSTC"/>
    <property type="match status" value="1"/>
</dbReference>
<evidence type="ECO:0000256" key="4">
    <source>
        <dbReference type="ARBA" id="ARBA00022475"/>
    </source>
</evidence>
<dbReference type="InterPro" id="IPR035906">
    <property type="entry name" value="MetI-like_sf"/>
</dbReference>
<keyword evidence="13" id="KW-1185">Reference proteome</keyword>
<feature type="transmembrane region" description="Helical" evidence="9">
    <location>
        <begin position="68"/>
        <end position="94"/>
    </location>
</feature>
<keyword evidence="8 9" id="KW-0472">Membrane</keyword>
<dbReference type="Gene3D" id="1.10.3720.10">
    <property type="entry name" value="MetI-like"/>
    <property type="match status" value="1"/>
</dbReference>
<evidence type="ECO:0000256" key="2">
    <source>
        <dbReference type="ARBA" id="ARBA00007069"/>
    </source>
</evidence>
<evidence type="ECO:0000256" key="3">
    <source>
        <dbReference type="ARBA" id="ARBA00022448"/>
    </source>
</evidence>
<dbReference type="Proteomes" id="UP001302274">
    <property type="component" value="Unassembled WGS sequence"/>
</dbReference>
<dbReference type="RefSeq" id="WP_323575568.1">
    <property type="nucleotide sequence ID" value="NZ_JAYGJQ010000001.1"/>
</dbReference>
<feature type="transmembrane region" description="Helical" evidence="9">
    <location>
        <begin position="106"/>
        <end position="130"/>
    </location>
</feature>
<evidence type="ECO:0000313" key="12">
    <source>
        <dbReference type="EMBL" id="MEA9355925.1"/>
    </source>
</evidence>
<comment type="function">
    <text evidence="10">Part of the binding-protein-dependent transport system for phosphate; probably responsible for the translocation of the substrate across the membrane.</text>
</comment>
<protein>
    <recommendedName>
        <fullName evidence="10">Phosphate transport system permease protein</fullName>
    </recommendedName>
</protein>
<evidence type="ECO:0000256" key="9">
    <source>
        <dbReference type="RuleBase" id="RU363032"/>
    </source>
</evidence>
<gene>
    <name evidence="12" type="primary">pstC</name>
    <name evidence="12" type="ORF">SHI21_06925</name>
</gene>
<accession>A0ABU5VV58</accession>
<evidence type="ECO:0000313" key="13">
    <source>
        <dbReference type="Proteomes" id="UP001302274"/>
    </source>
</evidence>
<proteinExistence type="inferred from homology"/>
<feature type="transmembrane region" description="Helical" evidence="9">
    <location>
        <begin position="12"/>
        <end position="36"/>
    </location>
</feature>
<feature type="transmembrane region" description="Helical" evidence="9">
    <location>
        <begin position="207"/>
        <end position="229"/>
    </location>
</feature>
<comment type="subcellular location">
    <subcellularLocation>
        <location evidence="1 9">Cell membrane</location>
        <topology evidence="1 9">Multi-pass membrane protein</topology>
    </subcellularLocation>
</comment>
<evidence type="ECO:0000256" key="8">
    <source>
        <dbReference type="ARBA" id="ARBA00023136"/>
    </source>
</evidence>
<keyword evidence="6 9" id="KW-0812">Transmembrane</keyword>
<reference evidence="12 13" key="1">
    <citation type="submission" date="2023-11" db="EMBL/GenBank/DDBJ databases">
        <title>A Novel Polar Bacteriovorax (B. antarcticus) Isolated from the Biocrust in Antarctica.</title>
        <authorList>
            <person name="Mun W."/>
            <person name="Choi S.Y."/>
            <person name="Mitchell R.J."/>
        </authorList>
    </citation>
    <scope>NUCLEOTIDE SEQUENCE [LARGE SCALE GENOMIC DNA]</scope>
    <source>
        <strain evidence="12 13">PP10</strain>
    </source>
</reference>
<evidence type="ECO:0000256" key="10">
    <source>
        <dbReference type="RuleBase" id="RU363054"/>
    </source>
</evidence>
<dbReference type="InterPro" id="IPR011864">
    <property type="entry name" value="Phosphate_PstC"/>
</dbReference>
<dbReference type="NCBIfam" id="TIGR02138">
    <property type="entry name" value="phosphate_pstC"/>
    <property type="match status" value="1"/>
</dbReference>
<dbReference type="PANTHER" id="PTHR30425">
    <property type="entry name" value="PHOSPHATE TRANSPORT SYSTEM PERMEASE PROTEIN PST"/>
    <property type="match status" value="1"/>
</dbReference>
<feature type="transmembrane region" description="Helical" evidence="9">
    <location>
        <begin position="273"/>
        <end position="294"/>
    </location>
</feature>
<dbReference type="Pfam" id="PF00528">
    <property type="entry name" value="BPD_transp_1"/>
    <property type="match status" value="1"/>
</dbReference>
<comment type="caution">
    <text evidence="12">The sequence shown here is derived from an EMBL/GenBank/DDBJ whole genome shotgun (WGS) entry which is preliminary data.</text>
</comment>
<keyword evidence="3 9" id="KW-0813">Transport</keyword>
<dbReference type="SUPFAM" id="SSF161098">
    <property type="entry name" value="MetI-like"/>
    <property type="match status" value="1"/>
</dbReference>
<keyword evidence="4 10" id="KW-1003">Cell membrane</keyword>
<comment type="similarity">
    <text evidence="2 10">Belongs to the binding-protein-dependent transport system permease family. CysTW subfamily.</text>
</comment>
<organism evidence="12 13">
    <name type="scientific">Bacteriovorax antarcticus</name>
    <dbReference type="NCBI Taxonomy" id="3088717"/>
    <lineage>
        <taxon>Bacteria</taxon>
        <taxon>Pseudomonadati</taxon>
        <taxon>Bdellovibrionota</taxon>
        <taxon>Bacteriovoracia</taxon>
        <taxon>Bacteriovoracales</taxon>
        <taxon>Bacteriovoracaceae</taxon>
        <taxon>Bacteriovorax</taxon>
    </lineage>
</organism>
<name>A0ABU5VV58_9BACT</name>
<dbReference type="PROSITE" id="PS50928">
    <property type="entry name" value="ABC_TM1"/>
    <property type="match status" value="1"/>
</dbReference>
<feature type="domain" description="ABC transmembrane type-1" evidence="11">
    <location>
        <begin position="69"/>
        <end position="294"/>
    </location>
</feature>